<dbReference type="Proteomes" id="UP000193309">
    <property type="component" value="Unassembled WGS sequence"/>
</dbReference>
<dbReference type="OrthoDB" id="9808690at2"/>
<dbReference type="RefSeq" id="WP_085550069.1">
    <property type="nucleotide sequence ID" value="NZ_FXAR01000007.1"/>
</dbReference>
<evidence type="ECO:0000313" key="4">
    <source>
        <dbReference type="Proteomes" id="UP000193309"/>
    </source>
</evidence>
<keyword evidence="1" id="KW-0472">Membrane</keyword>
<keyword evidence="1" id="KW-1133">Transmembrane helix</keyword>
<dbReference type="EMBL" id="FXAR01000007">
    <property type="protein sequence ID" value="SMG32220.1"/>
    <property type="molecule type" value="Genomic_DNA"/>
</dbReference>
<reference evidence="4" key="1">
    <citation type="submission" date="2017-04" db="EMBL/GenBank/DDBJ databases">
        <authorList>
            <person name="Varghese N."/>
            <person name="Submissions S."/>
        </authorList>
    </citation>
    <scope>NUCLEOTIDE SEQUENCE [LARGE SCALE GENOMIC DNA]</scope>
    <source>
        <strain evidence="4">VDS</strain>
    </source>
</reference>
<feature type="domain" description="DUF1648" evidence="2">
    <location>
        <begin position="14"/>
        <end position="59"/>
    </location>
</feature>
<feature type="transmembrane region" description="Helical" evidence="1">
    <location>
        <begin position="97"/>
        <end position="117"/>
    </location>
</feature>
<evidence type="ECO:0000313" key="3">
    <source>
        <dbReference type="EMBL" id="SMG32220.1"/>
    </source>
</evidence>
<dbReference type="InterPro" id="IPR012867">
    <property type="entry name" value="DUF1648"/>
</dbReference>
<feature type="transmembrane region" description="Helical" evidence="1">
    <location>
        <begin position="194"/>
        <end position="216"/>
    </location>
</feature>
<evidence type="ECO:0000259" key="2">
    <source>
        <dbReference type="Pfam" id="PF07853"/>
    </source>
</evidence>
<evidence type="ECO:0000256" key="1">
    <source>
        <dbReference type="SAM" id="Phobius"/>
    </source>
</evidence>
<dbReference type="Pfam" id="PF07853">
    <property type="entry name" value="DUF1648"/>
    <property type="match status" value="1"/>
</dbReference>
<gene>
    <name evidence="3" type="ORF">SAMN06295981_1966</name>
</gene>
<dbReference type="STRING" id="1610489.SAMN06295981_1966"/>
<name>A0A1X7JVH2_9CORY</name>
<organism evidence="3 4">
    <name type="scientific">Corynebacterium pollutisoli</name>
    <dbReference type="NCBI Taxonomy" id="1610489"/>
    <lineage>
        <taxon>Bacteria</taxon>
        <taxon>Bacillati</taxon>
        <taxon>Actinomycetota</taxon>
        <taxon>Actinomycetes</taxon>
        <taxon>Mycobacteriales</taxon>
        <taxon>Corynebacteriaceae</taxon>
        <taxon>Corynebacterium</taxon>
    </lineage>
</organism>
<feature type="transmembrane region" description="Helical" evidence="1">
    <location>
        <begin position="49"/>
        <end position="76"/>
    </location>
</feature>
<feature type="transmembrane region" description="Helical" evidence="1">
    <location>
        <begin position="7"/>
        <end position="29"/>
    </location>
</feature>
<accession>A0A1X7JVH2</accession>
<keyword evidence="4" id="KW-1185">Reference proteome</keyword>
<sequence>MSARTWHLGIPAAVAVCLVYLWVNFHLVPDPMPVHFGPRGEPDGWATKSFGSAVALVALGPGIVALTGAASAGLTHAVAQDAGERQQMLSREIMPPLAAWLFWIATVNAVGVTGSLLGHHGPLSSLLMVGSLVLVTVVFARQMVQVHRRVDAAYPPSEKDRRGRWGFYYDRDNPEVLVSLENGMNTTLNLARPAAWAILAGLLVVPALLIVLVSVAG</sequence>
<feature type="transmembrane region" description="Helical" evidence="1">
    <location>
        <begin position="123"/>
        <end position="140"/>
    </location>
</feature>
<keyword evidence="1" id="KW-0812">Transmembrane</keyword>
<protein>
    <recommendedName>
        <fullName evidence="2">DUF1648 domain-containing protein</fullName>
    </recommendedName>
</protein>
<dbReference type="AlphaFoldDB" id="A0A1X7JVH2"/>
<proteinExistence type="predicted"/>